<evidence type="ECO:0008006" key="4">
    <source>
        <dbReference type="Google" id="ProtNLM"/>
    </source>
</evidence>
<keyword evidence="3" id="KW-1185">Reference proteome</keyword>
<sequence>MRPRQSSFWKVFGIPLMIGALSAAGLFSALLGDGGWDAVSWVGLGIPTVLGAWGLFKRG</sequence>
<dbReference type="EMBL" id="CP117451">
    <property type="protein sequence ID" value="WLH00794.1"/>
    <property type="molecule type" value="Genomic_DNA"/>
</dbReference>
<evidence type="ECO:0000313" key="2">
    <source>
        <dbReference type="EMBL" id="WLH00794.1"/>
    </source>
</evidence>
<feature type="transmembrane region" description="Helical" evidence="1">
    <location>
        <begin position="12"/>
        <end position="32"/>
    </location>
</feature>
<reference evidence="2 3" key="1">
    <citation type="submission" date="2023-02" db="EMBL/GenBank/DDBJ databases">
        <title>Evolution of Hrp T3SS in non-pathogenic Pseudomonas fluorescens.</title>
        <authorList>
            <person name="Liao K."/>
            <person name="Wei H."/>
            <person name="Gu Y."/>
        </authorList>
    </citation>
    <scope>NUCLEOTIDE SEQUENCE [LARGE SCALE GENOMIC DNA]</scope>
    <source>
        <strain evidence="2 3">FP2034</strain>
    </source>
</reference>
<evidence type="ECO:0000256" key="1">
    <source>
        <dbReference type="SAM" id="Phobius"/>
    </source>
</evidence>
<dbReference type="RefSeq" id="WP_305468703.1">
    <property type="nucleotide sequence ID" value="NZ_CP117425.1"/>
</dbReference>
<protein>
    <recommendedName>
        <fullName evidence="4">DUF4175 domain-containing protein</fullName>
    </recommendedName>
</protein>
<keyword evidence="1" id="KW-0812">Transmembrane</keyword>
<accession>A0ABY9FB22</accession>
<dbReference type="Proteomes" id="UP001224838">
    <property type="component" value="Chromosome"/>
</dbReference>
<evidence type="ECO:0000313" key="3">
    <source>
        <dbReference type="Proteomes" id="UP001224838"/>
    </source>
</evidence>
<gene>
    <name evidence="2" type="ORF">PSH92_26205</name>
</gene>
<organism evidence="2 3">
    <name type="scientific">Pseudomonas beijingensis</name>
    <dbReference type="NCBI Taxonomy" id="2954101"/>
    <lineage>
        <taxon>Bacteria</taxon>
        <taxon>Pseudomonadati</taxon>
        <taxon>Pseudomonadota</taxon>
        <taxon>Gammaproteobacteria</taxon>
        <taxon>Pseudomonadales</taxon>
        <taxon>Pseudomonadaceae</taxon>
        <taxon>Pseudomonas</taxon>
    </lineage>
</organism>
<feature type="transmembrane region" description="Helical" evidence="1">
    <location>
        <begin position="38"/>
        <end position="56"/>
    </location>
</feature>
<keyword evidence="1" id="KW-1133">Transmembrane helix</keyword>
<keyword evidence="1" id="KW-0472">Membrane</keyword>
<proteinExistence type="predicted"/>
<name>A0ABY9FB22_9PSED</name>